<organism evidence="1 2">
    <name type="scientific">Striga asiatica</name>
    <name type="common">Asiatic witchweed</name>
    <name type="synonym">Buchnera asiatica</name>
    <dbReference type="NCBI Taxonomy" id="4170"/>
    <lineage>
        <taxon>Eukaryota</taxon>
        <taxon>Viridiplantae</taxon>
        <taxon>Streptophyta</taxon>
        <taxon>Embryophyta</taxon>
        <taxon>Tracheophyta</taxon>
        <taxon>Spermatophyta</taxon>
        <taxon>Magnoliopsida</taxon>
        <taxon>eudicotyledons</taxon>
        <taxon>Gunneridae</taxon>
        <taxon>Pentapetalae</taxon>
        <taxon>asterids</taxon>
        <taxon>lamiids</taxon>
        <taxon>Lamiales</taxon>
        <taxon>Orobanchaceae</taxon>
        <taxon>Buchnereae</taxon>
        <taxon>Striga</taxon>
    </lineage>
</organism>
<evidence type="ECO:0000313" key="1">
    <source>
        <dbReference type="EMBL" id="GER43698.1"/>
    </source>
</evidence>
<comment type="caution">
    <text evidence="1">The sequence shown here is derived from an EMBL/GenBank/DDBJ whole genome shotgun (WGS) entry which is preliminary data.</text>
</comment>
<sequence length="146" mass="15806">MQEKIYLTWTFVEFELIFFGKPLSIPYSAKKLDDFGGTTWPAREPPELVSVGALGDKEASGVTVLGAAVSFGTSFRELPFGSSLKLISENPLGFDDCEATGEEGKPASSALLLATSFDSNCRYNSAALEFKNSLSRMKTTSRDQAT</sequence>
<proteinExistence type="predicted"/>
<dbReference type="AlphaFoldDB" id="A0A5A7QFE2"/>
<dbReference type="Proteomes" id="UP000325081">
    <property type="component" value="Unassembled WGS sequence"/>
</dbReference>
<gene>
    <name evidence="1" type="ORF">STAS_20554</name>
</gene>
<keyword evidence="2" id="KW-1185">Reference proteome</keyword>
<protein>
    <submittedName>
        <fullName evidence="1">Solute carrier family 35 member E4</fullName>
    </submittedName>
</protein>
<accession>A0A5A7QFE2</accession>
<evidence type="ECO:0000313" key="2">
    <source>
        <dbReference type="Proteomes" id="UP000325081"/>
    </source>
</evidence>
<reference evidence="2" key="1">
    <citation type="journal article" date="2019" name="Curr. Biol.">
        <title>Genome Sequence of Striga asiatica Provides Insight into the Evolution of Plant Parasitism.</title>
        <authorList>
            <person name="Yoshida S."/>
            <person name="Kim S."/>
            <person name="Wafula E.K."/>
            <person name="Tanskanen J."/>
            <person name="Kim Y.M."/>
            <person name="Honaas L."/>
            <person name="Yang Z."/>
            <person name="Spallek T."/>
            <person name="Conn C.E."/>
            <person name="Ichihashi Y."/>
            <person name="Cheong K."/>
            <person name="Cui S."/>
            <person name="Der J.P."/>
            <person name="Gundlach H."/>
            <person name="Jiao Y."/>
            <person name="Hori C."/>
            <person name="Ishida J.K."/>
            <person name="Kasahara H."/>
            <person name="Kiba T."/>
            <person name="Kim M.S."/>
            <person name="Koo N."/>
            <person name="Laohavisit A."/>
            <person name="Lee Y.H."/>
            <person name="Lumba S."/>
            <person name="McCourt P."/>
            <person name="Mortimer J.C."/>
            <person name="Mutuku J.M."/>
            <person name="Nomura T."/>
            <person name="Sasaki-Sekimoto Y."/>
            <person name="Seto Y."/>
            <person name="Wang Y."/>
            <person name="Wakatake T."/>
            <person name="Sakakibara H."/>
            <person name="Demura T."/>
            <person name="Yamaguchi S."/>
            <person name="Yoneyama K."/>
            <person name="Manabe R.I."/>
            <person name="Nelson D.C."/>
            <person name="Schulman A.H."/>
            <person name="Timko M.P."/>
            <person name="dePamphilis C.W."/>
            <person name="Choi D."/>
            <person name="Shirasu K."/>
        </authorList>
    </citation>
    <scope>NUCLEOTIDE SEQUENCE [LARGE SCALE GENOMIC DNA]</scope>
    <source>
        <strain evidence="2">cv. UVA1</strain>
    </source>
</reference>
<name>A0A5A7QFE2_STRAF</name>
<dbReference type="EMBL" id="BKCP01006737">
    <property type="protein sequence ID" value="GER43698.1"/>
    <property type="molecule type" value="Genomic_DNA"/>
</dbReference>